<dbReference type="Pfam" id="PF07729">
    <property type="entry name" value="FCD"/>
    <property type="match status" value="1"/>
</dbReference>
<dbReference type="Pfam" id="PF00392">
    <property type="entry name" value="GntR"/>
    <property type="match status" value="1"/>
</dbReference>
<keyword evidence="3" id="KW-0804">Transcription</keyword>
<keyword evidence="6" id="KW-1185">Reference proteome</keyword>
<dbReference type="Proteomes" id="UP001525968">
    <property type="component" value="Unassembled WGS sequence"/>
</dbReference>
<name>A0ABT2PJN0_9BURK</name>
<organism evidence="5 6">
    <name type="scientific">Acidovorax bellezanensis</name>
    <dbReference type="NCBI Taxonomy" id="2976702"/>
    <lineage>
        <taxon>Bacteria</taxon>
        <taxon>Pseudomonadati</taxon>
        <taxon>Pseudomonadota</taxon>
        <taxon>Betaproteobacteria</taxon>
        <taxon>Burkholderiales</taxon>
        <taxon>Comamonadaceae</taxon>
        <taxon>Acidovorax</taxon>
    </lineage>
</organism>
<proteinExistence type="predicted"/>
<accession>A0ABT2PJN0</accession>
<comment type="caution">
    <text evidence="5">The sequence shown here is derived from an EMBL/GenBank/DDBJ whole genome shotgun (WGS) entry which is preliminary data.</text>
</comment>
<dbReference type="Gene3D" id="1.20.120.530">
    <property type="entry name" value="GntR ligand-binding domain-like"/>
    <property type="match status" value="1"/>
</dbReference>
<dbReference type="PANTHER" id="PTHR43537">
    <property type="entry name" value="TRANSCRIPTIONAL REGULATOR, GNTR FAMILY"/>
    <property type="match status" value="1"/>
</dbReference>
<dbReference type="PROSITE" id="PS50949">
    <property type="entry name" value="HTH_GNTR"/>
    <property type="match status" value="1"/>
</dbReference>
<evidence type="ECO:0000256" key="1">
    <source>
        <dbReference type="ARBA" id="ARBA00023015"/>
    </source>
</evidence>
<sequence length="273" mass="29562">MLVSSNALGPIKGQRTRDALADVLRDQILDGQRQHGSVLPAERLLVTETGLSRAAVRDALRILETEGLIETRPGRYGGSIVRQPASDALDKPIAVFVRGRQVSLREIVEVRVMVEPMVAELAAGRRTPEELAALELLTQELAATIDDVPLFLDANVRWYLALAEACHNDLLRAFFSSIAGPILEESGKEGIATAQTRQLILQSHHRVLQAVQSGDPAAARRRMERHVAGYAEHFLGQPQDLARGGDFSIAAGTVQPARLGAEREGPVPGTGLR</sequence>
<reference evidence="5 6" key="1">
    <citation type="submission" date="2022-09" db="EMBL/GenBank/DDBJ databases">
        <title>Draft genome of isolate Be4.</title>
        <authorList>
            <person name="Sanchez-Castro I."/>
            <person name="Martinez-Rodriguez P."/>
            <person name="Descostes M."/>
            <person name="Merroun M."/>
        </authorList>
    </citation>
    <scope>NUCLEOTIDE SEQUENCE [LARGE SCALE GENOMIC DNA]</scope>
    <source>
        <strain evidence="5 6">Be4</strain>
    </source>
</reference>
<dbReference type="RefSeq" id="WP_261499800.1">
    <property type="nucleotide sequence ID" value="NZ_JAODYH010000004.1"/>
</dbReference>
<dbReference type="PRINTS" id="PR00035">
    <property type="entry name" value="HTHGNTR"/>
</dbReference>
<dbReference type="SMART" id="SM00345">
    <property type="entry name" value="HTH_GNTR"/>
    <property type="match status" value="1"/>
</dbReference>
<dbReference type="SUPFAM" id="SSF46785">
    <property type="entry name" value="Winged helix' DNA-binding domain"/>
    <property type="match status" value="1"/>
</dbReference>
<dbReference type="InterPro" id="IPR036390">
    <property type="entry name" value="WH_DNA-bd_sf"/>
</dbReference>
<dbReference type="Gene3D" id="1.10.10.10">
    <property type="entry name" value="Winged helix-like DNA-binding domain superfamily/Winged helix DNA-binding domain"/>
    <property type="match status" value="1"/>
</dbReference>
<evidence type="ECO:0000313" key="6">
    <source>
        <dbReference type="Proteomes" id="UP001525968"/>
    </source>
</evidence>
<keyword evidence="2" id="KW-0238">DNA-binding</keyword>
<evidence type="ECO:0000256" key="3">
    <source>
        <dbReference type="ARBA" id="ARBA00023163"/>
    </source>
</evidence>
<dbReference type="SUPFAM" id="SSF48008">
    <property type="entry name" value="GntR ligand-binding domain-like"/>
    <property type="match status" value="1"/>
</dbReference>
<feature type="domain" description="HTH gntR-type" evidence="4">
    <location>
        <begin position="14"/>
        <end position="84"/>
    </location>
</feature>
<keyword evidence="1" id="KW-0805">Transcription regulation</keyword>
<dbReference type="EMBL" id="JAODYH010000004">
    <property type="protein sequence ID" value="MCT9810688.1"/>
    <property type="molecule type" value="Genomic_DNA"/>
</dbReference>
<dbReference type="SMART" id="SM00895">
    <property type="entry name" value="FCD"/>
    <property type="match status" value="1"/>
</dbReference>
<dbReference type="InterPro" id="IPR000524">
    <property type="entry name" value="Tscrpt_reg_HTH_GntR"/>
</dbReference>
<protein>
    <submittedName>
        <fullName evidence="5">FCD domain-containing protein</fullName>
    </submittedName>
</protein>
<evidence type="ECO:0000313" key="5">
    <source>
        <dbReference type="EMBL" id="MCT9810688.1"/>
    </source>
</evidence>
<evidence type="ECO:0000256" key="2">
    <source>
        <dbReference type="ARBA" id="ARBA00023125"/>
    </source>
</evidence>
<dbReference type="InterPro" id="IPR036388">
    <property type="entry name" value="WH-like_DNA-bd_sf"/>
</dbReference>
<gene>
    <name evidence="5" type="ORF">N0K08_08585</name>
</gene>
<dbReference type="CDD" id="cd07377">
    <property type="entry name" value="WHTH_GntR"/>
    <property type="match status" value="1"/>
</dbReference>
<evidence type="ECO:0000259" key="4">
    <source>
        <dbReference type="PROSITE" id="PS50949"/>
    </source>
</evidence>
<dbReference type="PANTHER" id="PTHR43537:SF5">
    <property type="entry name" value="UXU OPERON TRANSCRIPTIONAL REGULATOR"/>
    <property type="match status" value="1"/>
</dbReference>
<dbReference type="InterPro" id="IPR011711">
    <property type="entry name" value="GntR_C"/>
</dbReference>
<dbReference type="InterPro" id="IPR008920">
    <property type="entry name" value="TF_FadR/GntR_C"/>
</dbReference>